<gene>
    <name evidence="1" type="ordered locus">Marme_0880</name>
</gene>
<dbReference type="AlphaFoldDB" id="F2K3Q6"/>
<dbReference type="InterPro" id="IPR011990">
    <property type="entry name" value="TPR-like_helical_dom_sf"/>
</dbReference>
<keyword evidence="2" id="KW-1185">Reference proteome</keyword>
<dbReference type="HOGENOM" id="CLU_330858_0_0_6"/>
<accession>F2K3Q6</accession>
<dbReference type="Proteomes" id="UP000001062">
    <property type="component" value="Chromosome"/>
</dbReference>
<dbReference type="SUPFAM" id="SSF48452">
    <property type="entry name" value="TPR-like"/>
    <property type="match status" value="1"/>
</dbReference>
<dbReference type="Gene3D" id="3.40.50.300">
    <property type="entry name" value="P-loop containing nucleotide triphosphate hydrolases"/>
    <property type="match status" value="1"/>
</dbReference>
<proteinExistence type="predicted"/>
<reference evidence="1 2" key="1">
    <citation type="journal article" date="2012" name="Stand. Genomic Sci.">
        <title>Complete genome sequence of the melanogenic marine bacterium Marinomonas mediterranea type strain (MMB-1(T)).</title>
        <authorList>
            <person name="Lucas-Elio P."/>
            <person name="Goodwin L."/>
            <person name="Woyke T."/>
            <person name="Pitluck S."/>
            <person name="Nolan M."/>
            <person name="Kyrpides N.C."/>
            <person name="Detter J.C."/>
            <person name="Copeland A."/>
            <person name="Teshima H."/>
            <person name="Bruce D."/>
            <person name="Detter C."/>
            <person name="Tapia R."/>
            <person name="Han S."/>
            <person name="Land M.L."/>
            <person name="Ivanova N."/>
            <person name="Mikhailova N."/>
            <person name="Johnston A.W."/>
            <person name="Sanchez-Amat A."/>
        </authorList>
    </citation>
    <scope>NUCLEOTIDE SEQUENCE [LARGE SCALE GENOMIC DNA]</scope>
    <source>
        <strain evidence="2">ATCC 700492 / JCM 21426 / NBRC 103028 / MMB-1</strain>
    </source>
</reference>
<dbReference type="Gene3D" id="1.25.40.10">
    <property type="entry name" value="Tetratricopeptide repeat domain"/>
    <property type="match status" value="1"/>
</dbReference>
<evidence type="ECO:0000313" key="1">
    <source>
        <dbReference type="EMBL" id="ADZ90155.1"/>
    </source>
</evidence>
<dbReference type="KEGG" id="mme:Marme_0880"/>
<evidence type="ECO:0000313" key="2">
    <source>
        <dbReference type="Proteomes" id="UP000001062"/>
    </source>
</evidence>
<dbReference type="RefSeq" id="WP_013660060.1">
    <property type="nucleotide sequence ID" value="NC_015276.1"/>
</dbReference>
<organism evidence="1 2">
    <name type="scientific">Marinomonas mediterranea (strain ATCC 700492 / JCM 21426 / NBRC 103028 / MMB-1)</name>
    <dbReference type="NCBI Taxonomy" id="717774"/>
    <lineage>
        <taxon>Bacteria</taxon>
        <taxon>Pseudomonadati</taxon>
        <taxon>Pseudomonadota</taxon>
        <taxon>Gammaproteobacteria</taxon>
        <taxon>Oceanospirillales</taxon>
        <taxon>Oceanospirillaceae</taxon>
        <taxon>Marinomonas</taxon>
    </lineage>
</organism>
<dbReference type="OrthoDB" id="190810at2"/>
<dbReference type="eggNOG" id="ENOG50344YI">
    <property type="taxonomic scope" value="Bacteria"/>
</dbReference>
<dbReference type="InterPro" id="IPR027417">
    <property type="entry name" value="P-loop_NTPase"/>
</dbReference>
<dbReference type="PATRIC" id="fig|717774.3.peg.921"/>
<dbReference type="EMBL" id="CP002583">
    <property type="protein sequence ID" value="ADZ90155.1"/>
    <property type="molecule type" value="Genomic_DNA"/>
</dbReference>
<protein>
    <submittedName>
        <fullName evidence="1">Uncharacterized protein</fullName>
    </submittedName>
</protein>
<name>F2K3Q6_MARM1</name>
<dbReference type="SUPFAM" id="SSF52540">
    <property type="entry name" value="P-loop containing nucleoside triphosphate hydrolases"/>
    <property type="match status" value="1"/>
</dbReference>
<sequence>MEPIYDRKRQRADINSSLKDQELGLRIFWINGPTDSGKTTLLRYVTRTYKDQVICSGKRFSCSEDDKKNENNFIINFIKELYLVAPKDIEKKIHAGYKSFSRPPLWRVAYGISKMLPYQKVLNSIFDSSIKDANDLEKEIRSTIKPAIIQKKYEKIVLEYLRKESCKKSFSILIIDDITWMDNSSMELFLSIIKKALRENIKLYVFVSYNQDARKNNKNVKESFDNELEEYIQNIDLEHLNLEELSDVFREADIDVSSKILKTIYEKTGGVFGELDFYLRKKKEEIEMLLPLENCFSEEDISHDSFRSEFLKNESIKHFFLLLKQFKSGCNEKILKESVEKISVEAGFEFNKYHYDENIGKLKEVGHLFVEDGIIKCSSKKLEIVERHFKNEGLYSSSLKIISKVLIEISLNDANVNNNYLNIAFSVLKKNDPESVLKKYSDLYHLRSMQYDRREIMISVAESAIESKKITVHLNILADITIKLARINEFKIASELGIKIFTEVRDYQYSFDFLYELIKSTRENGSLVGIRPLKEVYKRGLLISSNMKERVRLKTLFCSALEHLCEYDMIKGLYNEIDREISSLDLCDEDDAYIYATAIRSKGLSKFHSDLDIEYKKAYDLTKLFRHENREKILLKAALANHCGLANYYNGNQDRAKEYFLESFNLLNKVSIYTETPLNNIACSLILMNKNNEAYDYLNRASDVICKPTYQTYSIEINKSINLWKLGEEDLAIDKIKRIIDDKKVPDPMILATANVNYGYFLYRKERYMEAVYKFNNAKNFQYRFLHEEYTNIETDLKNYCLIKEGLADEKDLGDMSILIDDRLKDSTTLPQKKIFRLDTNSLYVD</sequence>